<evidence type="ECO:0000256" key="4">
    <source>
        <dbReference type="ARBA" id="ARBA00023125"/>
    </source>
</evidence>
<dbReference type="InterPro" id="IPR001959">
    <property type="entry name" value="Transposase"/>
</dbReference>
<evidence type="ECO:0000313" key="8">
    <source>
        <dbReference type="EMBL" id="KKD35598.1"/>
    </source>
</evidence>
<dbReference type="AlphaFoldDB" id="A0A0F5YA07"/>
<reference evidence="8 9" key="1">
    <citation type="submission" date="2015-06" db="EMBL/GenBank/DDBJ databases">
        <title>Draft genome assembly of filamentous brackish cyanobacterium Limnoraphis robusta strain CS-951.</title>
        <authorList>
            <person name="Willis A."/>
            <person name="Parks M."/>
            <person name="Burford M.A."/>
        </authorList>
    </citation>
    <scope>NUCLEOTIDE SEQUENCE [LARGE SCALE GENOMIC DNA]</scope>
    <source>
        <strain evidence="8 9">CS-951</strain>
    </source>
</reference>
<organism evidence="8 9">
    <name type="scientific">Limnoraphis robusta CS-951</name>
    <dbReference type="NCBI Taxonomy" id="1637645"/>
    <lineage>
        <taxon>Bacteria</taxon>
        <taxon>Bacillati</taxon>
        <taxon>Cyanobacteriota</taxon>
        <taxon>Cyanophyceae</taxon>
        <taxon>Oscillatoriophycideae</taxon>
        <taxon>Oscillatoriales</taxon>
        <taxon>Sirenicapillariaceae</taxon>
        <taxon>Limnoraphis</taxon>
    </lineage>
</organism>
<proteinExistence type="inferred from homology"/>
<dbReference type="PANTHER" id="PTHR30405">
    <property type="entry name" value="TRANSPOSASE"/>
    <property type="match status" value="1"/>
</dbReference>
<comment type="similarity">
    <text evidence="2">In the N-terminal section; belongs to the transposase 2 family.</text>
</comment>
<evidence type="ECO:0000259" key="6">
    <source>
        <dbReference type="Pfam" id="PF01385"/>
    </source>
</evidence>
<dbReference type="InterPro" id="IPR051399">
    <property type="entry name" value="RNA-guided_DNA_endo/Transpos"/>
</dbReference>
<dbReference type="InterPro" id="IPR010095">
    <property type="entry name" value="Cas12f1-like_TNB"/>
</dbReference>
<protein>
    <submittedName>
        <fullName evidence="8">Transposase</fullName>
    </submittedName>
</protein>
<keyword evidence="5" id="KW-0233">DNA recombination</keyword>
<accession>A0A0F5YA07</accession>
<evidence type="ECO:0000256" key="3">
    <source>
        <dbReference type="ARBA" id="ARBA00022578"/>
    </source>
</evidence>
<dbReference type="PANTHER" id="PTHR30405:SF25">
    <property type="entry name" value="RNA-GUIDED DNA ENDONUCLEASE INSQ-RELATED"/>
    <property type="match status" value="1"/>
</dbReference>
<feature type="domain" description="Probable transposase IS891/IS1136/IS1341" evidence="6">
    <location>
        <begin position="165"/>
        <end position="280"/>
    </location>
</feature>
<evidence type="ECO:0000256" key="1">
    <source>
        <dbReference type="ARBA" id="ARBA00008761"/>
    </source>
</evidence>
<dbReference type="OrthoDB" id="24420at2"/>
<name>A0A0F5YA07_9CYAN</name>
<dbReference type="Pfam" id="PF07282">
    <property type="entry name" value="Cas12f1-like_TNB"/>
    <property type="match status" value="1"/>
</dbReference>
<dbReference type="NCBIfam" id="NF040570">
    <property type="entry name" value="guided_TnpB"/>
    <property type="match status" value="1"/>
</dbReference>
<comment type="caution">
    <text evidence="8">The sequence shown here is derived from an EMBL/GenBank/DDBJ whole genome shotgun (WGS) entry which is preliminary data.</text>
</comment>
<sequence>MLVLEAKLYGKSEQFKIIDEMILTAQFIRNRCIRHWMDNKGIGQYDLSALTKDLAKEFAWCGKLNSSARQASSERAWASIKRFYDNCRQKVAGKKGFPRFKKNVRSVEFKVSGWKLSENRKQITFTDKFKAGTFKLRGGYDLNFYSINQIKRVRIVRRADGYYVQLCVNVERKIEHKFTGKVTGIDLGLESFYTDSDGNRIENPRLLRKSEKRLKILQKRVSKRQKGGENRNKAKQKLASLHLRVSRQRKDWLVKLASALVASNDLIAYEDLQVKNLVKNHHLAKSISDASWSIFTNWVDYYCKIHGIVCVAVPPQYTSQDCSGCGEKVKKTLSTRTHKCKCGTELHRDHNAALNVLAKALKMLGLEYQTTVGRTESHAWGETSLYLIQETDLDKLIR</sequence>
<dbReference type="Pfam" id="PF01385">
    <property type="entry name" value="OrfB_IS605"/>
    <property type="match status" value="1"/>
</dbReference>
<evidence type="ECO:0000256" key="5">
    <source>
        <dbReference type="ARBA" id="ARBA00023172"/>
    </source>
</evidence>
<evidence type="ECO:0000313" key="9">
    <source>
        <dbReference type="Proteomes" id="UP000033607"/>
    </source>
</evidence>
<feature type="domain" description="Cas12f1-like TNB" evidence="7">
    <location>
        <begin position="292"/>
        <end position="356"/>
    </location>
</feature>
<comment type="similarity">
    <text evidence="1">In the C-terminal section; belongs to the transposase 35 family.</text>
</comment>
<dbReference type="GO" id="GO:0003677">
    <property type="term" value="F:DNA binding"/>
    <property type="evidence" value="ECO:0007669"/>
    <property type="project" value="UniProtKB-KW"/>
</dbReference>
<evidence type="ECO:0000256" key="2">
    <source>
        <dbReference type="ARBA" id="ARBA00011044"/>
    </source>
</evidence>
<dbReference type="RefSeq" id="WP_046281225.1">
    <property type="nucleotide sequence ID" value="NZ_LATL02000317.1"/>
</dbReference>
<dbReference type="GO" id="GO:0006310">
    <property type="term" value="P:DNA recombination"/>
    <property type="evidence" value="ECO:0007669"/>
    <property type="project" value="UniProtKB-KW"/>
</dbReference>
<dbReference type="EMBL" id="LATL02000317">
    <property type="protein sequence ID" value="KKD35598.1"/>
    <property type="molecule type" value="Genomic_DNA"/>
</dbReference>
<evidence type="ECO:0000259" key="7">
    <source>
        <dbReference type="Pfam" id="PF07282"/>
    </source>
</evidence>
<dbReference type="GO" id="GO:0032196">
    <property type="term" value="P:transposition"/>
    <property type="evidence" value="ECO:0007669"/>
    <property type="project" value="UniProtKB-KW"/>
</dbReference>
<keyword evidence="3" id="KW-0815">Transposition</keyword>
<dbReference type="PATRIC" id="fig|1637645.4.peg.6249"/>
<keyword evidence="4" id="KW-0238">DNA-binding</keyword>
<dbReference type="Proteomes" id="UP000033607">
    <property type="component" value="Unassembled WGS sequence"/>
</dbReference>
<gene>
    <name evidence="8" type="ORF">WN50_24525</name>
</gene>
<dbReference type="NCBIfam" id="TIGR01766">
    <property type="entry name" value="IS200/IS605 family accessory protein TnpB-like domain"/>
    <property type="match status" value="1"/>
</dbReference>